<comment type="caution">
    <text evidence="2">The sequence shown here is derived from an EMBL/GenBank/DDBJ whole genome shotgun (WGS) entry which is preliminary data.</text>
</comment>
<accession>A0ABV2ELA8</accession>
<dbReference type="PANTHER" id="PTHR10151:SF120">
    <property type="entry name" value="BIS(5'-ADENOSYL)-TRIPHOSPHATASE"/>
    <property type="match status" value="1"/>
</dbReference>
<sequence>MIRFARAALAALFACSLLSACATRPGAPAPTAERPTPTILVSIDGFRADYLDLGVTPELSRLGRMGAQGAIRPSFPSKTFPNHYTLVTGLRPDHHGIVDNNMRDPQIPGVTFRLSDRGAVTDRRWWDDGEPIWVTAERAGRSTAIMFWPGSEAPVHGVRPTEWRAFDQGTPATARVDQVLAWLDAPAEKRPRFIALYFDAVDTAGHNYGPGSDQVKAALRDTDAALARLTEGLARAGVRANLVVVSDHGMAEISGARVIRLDEVVPQEAGETLTMGAFLTYYPAVGHEEQARAALLRPHDHMTCWAKGQIPAVHRYGTHRRVAPILCLPQTGWEIATTASLARRAVKGGDHGFDPAAPEMRALFLGVGPAFKPGVRTPLTDNVDVYPLLARLLDVQPRPNDGGQTLIEAALVR</sequence>
<dbReference type="Gene3D" id="3.40.720.10">
    <property type="entry name" value="Alkaline Phosphatase, subunit A"/>
    <property type="match status" value="1"/>
</dbReference>
<feature type="signal peptide" evidence="1">
    <location>
        <begin position="1"/>
        <end position="22"/>
    </location>
</feature>
<evidence type="ECO:0000256" key="1">
    <source>
        <dbReference type="SAM" id="SignalP"/>
    </source>
</evidence>
<proteinExistence type="predicted"/>
<gene>
    <name evidence="2" type="ORF">ABID41_002945</name>
</gene>
<dbReference type="Gene3D" id="3.30.1360.180">
    <property type="match status" value="1"/>
</dbReference>
<dbReference type="InterPro" id="IPR017850">
    <property type="entry name" value="Alkaline_phosphatase_core_sf"/>
</dbReference>
<dbReference type="InterPro" id="IPR002591">
    <property type="entry name" value="Phosphodiest/P_Trfase"/>
</dbReference>
<organism evidence="2 3">
    <name type="scientific">Phenylobacterium koreense</name>
    <dbReference type="NCBI Taxonomy" id="266125"/>
    <lineage>
        <taxon>Bacteria</taxon>
        <taxon>Pseudomonadati</taxon>
        <taxon>Pseudomonadota</taxon>
        <taxon>Alphaproteobacteria</taxon>
        <taxon>Caulobacterales</taxon>
        <taxon>Caulobacteraceae</taxon>
        <taxon>Phenylobacterium</taxon>
    </lineage>
</organism>
<keyword evidence="1" id="KW-0732">Signal</keyword>
<dbReference type="RefSeq" id="WP_354297912.1">
    <property type="nucleotide sequence ID" value="NZ_JBEPLU010000002.1"/>
</dbReference>
<name>A0ABV2ELA8_9CAUL</name>
<dbReference type="PROSITE" id="PS51257">
    <property type="entry name" value="PROKAR_LIPOPROTEIN"/>
    <property type="match status" value="1"/>
</dbReference>
<protein>
    <submittedName>
        <fullName evidence="2">AlkP superfamily pyrophosphatase or phosphodiesterase</fullName>
    </submittedName>
</protein>
<dbReference type="Pfam" id="PF01663">
    <property type="entry name" value="Phosphodiest"/>
    <property type="match status" value="1"/>
</dbReference>
<dbReference type="SUPFAM" id="SSF53649">
    <property type="entry name" value="Alkaline phosphatase-like"/>
    <property type="match status" value="1"/>
</dbReference>
<keyword evidence="3" id="KW-1185">Reference proteome</keyword>
<dbReference type="PANTHER" id="PTHR10151">
    <property type="entry name" value="ECTONUCLEOTIDE PYROPHOSPHATASE/PHOSPHODIESTERASE"/>
    <property type="match status" value="1"/>
</dbReference>
<evidence type="ECO:0000313" key="3">
    <source>
        <dbReference type="Proteomes" id="UP001549110"/>
    </source>
</evidence>
<dbReference type="EMBL" id="JBEPLU010000002">
    <property type="protein sequence ID" value="MET3527827.1"/>
    <property type="molecule type" value="Genomic_DNA"/>
</dbReference>
<feature type="chain" id="PRO_5047458181" evidence="1">
    <location>
        <begin position="23"/>
        <end position="413"/>
    </location>
</feature>
<dbReference type="Proteomes" id="UP001549110">
    <property type="component" value="Unassembled WGS sequence"/>
</dbReference>
<reference evidence="2 3" key="1">
    <citation type="submission" date="2024-06" db="EMBL/GenBank/DDBJ databases">
        <title>Genomic Encyclopedia of Type Strains, Phase IV (KMG-IV): sequencing the most valuable type-strain genomes for metagenomic binning, comparative biology and taxonomic classification.</title>
        <authorList>
            <person name="Goeker M."/>
        </authorList>
    </citation>
    <scope>NUCLEOTIDE SEQUENCE [LARGE SCALE GENOMIC DNA]</scope>
    <source>
        <strain evidence="2 3">DSM 17809</strain>
    </source>
</reference>
<dbReference type="CDD" id="cd16018">
    <property type="entry name" value="Enpp"/>
    <property type="match status" value="1"/>
</dbReference>
<evidence type="ECO:0000313" key="2">
    <source>
        <dbReference type="EMBL" id="MET3527827.1"/>
    </source>
</evidence>